<name>A0A1S8MDV0_9CLOT</name>
<dbReference type="EMBL" id="CP096983">
    <property type="protein sequence ID" value="URZ11510.1"/>
    <property type="molecule type" value="Genomic_DNA"/>
</dbReference>
<reference evidence="1 2" key="1">
    <citation type="submission" date="2022-04" db="EMBL/GenBank/DDBJ databases">
        <title>Genome sequence of C. roseum typestrain.</title>
        <authorList>
            <person name="Poehlein A."/>
            <person name="Schoch T."/>
            <person name="Duerre P."/>
            <person name="Daniel R."/>
        </authorList>
    </citation>
    <scope>NUCLEOTIDE SEQUENCE [LARGE SCALE GENOMIC DNA]</scope>
    <source>
        <strain evidence="1 2">DSM 7320</strain>
    </source>
</reference>
<dbReference type="AlphaFoldDB" id="A0A1S8MDV0"/>
<dbReference type="Proteomes" id="UP000190951">
    <property type="component" value="Chromosome"/>
</dbReference>
<dbReference type="KEGG" id="crw:CROST_022270"/>
<accession>A0A1S8MDV0</accession>
<organism evidence="1 2">
    <name type="scientific">Clostridium felsineum</name>
    <dbReference type="NCBI Taxonomy" id="36839"/>
    <lineage>
        <taxon>Bacteria</taxon>
        <taxon>Bacillati</taxon>
        <taxon>Bacillota</taxon>
        <taxon>Clostridia</taxon>
        <taxon>Eubacteriales</taxon>
        <taxon>Clostridiaceae</taxon>
        <taxon>Clostridium</taxon>
    </lineage>
</organism>
<evidence type="ECO:0000313" key="2">
    <source>
        <dbReference type="Proteomes" id="UP000190951"/>
    </source>
</evidence>
<keyword evidence="2" id="KW-1185">Reference proteome</keyword>
<evidence type="ECO:0000313" key="1">
    <source>
        <dbReference type="EMBL" id="URZ11510.1"/>
    </source>
</evidence>
<sequence>MTDLLKRKGIFRISRDLIIKEPKGVMEILKDILIIKAENNFATNDVVYWGCSEHFEILEPAEILPTYNAEITKEENGIMVMWYKVNETK</sequence>
<protein>
    <submittedName>
        <fullName evidence="1">Uncharacterized protein</fullName>
    </submittedName>
</protein>
<dbReference type="RefSeq" id="WP_077832815.1">
    <property type="nucleotide sequence ID" value="NZ_CP096983.1"/>
</dbReference>
<gene>
    <name evidence="1" type="ORF">CROST_022270</name>
</gene>
<proteinExistence type="predicted"/>
<dbReference type="STRING" id="84029.CROST_35670"/>